<evidence type="ECO:0000313" key="2">
    <source>
        <dbReference type="EMBL" id="MDL5032528.1"/>
    </source>
</evidence>
<protein>
    <submittedName>
        <fullName evidence="2">Uncharacterized protein</fullName>
    </submittedName>
</protein>
<reference evidence="2 3" key="1">
    <citation type="submission" date="2023-06" db="EMBL/GenBank/DDBJ databases">
        <title>Pelomonas sp. APW6 16S ribosomal RNA gene genome sequencing and assembly.</title>
        <authorList>
            <person name="Woo H."/>
        </authorList>
    </citation>
    <scope>NUCLEOTIDE SEQUENCE [LARGE SCALE GENOMIC DNA]</scope>
    <source>
        <strain evidence="2 3">APW6</strain>
    </source>
</reference>
<dbReference type="Proteomes" id="UP001238603">
    <property type="component" value="Unassembled WGS sequence"/>
</dbReference>
<comment type="caution">
    <text evidence="2">The sequence shown here is derived from an EMBL/GenBank/DDBJ whole genome shotgun (WGS) entry which is preliminary data.</text>
</comment>
<accession>A0ABT7LI35</accession>
<dbReference type="EMBL" id="JASVDS010000003">
    <property type="protein sequence ID" value="MDL5032528.1"/>
    <property type="molecule type" value="Genomic_DNA"/>
</dbReference>
<organism evidence="2 3">
    <name type="scientific">Roseateles subflavus</name>
    <dbReference type="NCBI Taxonomy" id="3053353"/>
    <lineage>
        <taxon>Bacteria</taxon>
        <taxon>Pseudomonadati</taxon>
        <taxon>Pseudomonadota</taxon>
        <taxon>Betaproteobacteria</taxon>
        <taxon>Burkholderiales</taxon>
        <taxon>Sphaerotilaceae</taxon>
        <taxon>Roseateles</taxon>
    </lineage>
</organism>
<sequence>MTLALSDNRRGLRSRATPPVPQRVRARVSMASPTRQAARPGLRVGVDLDFWSLYHCRHARPPHAALGV</sequence>
<proteinExistence type="predicted"/>
<name>A0ABT7LI35_9BURK</name>
<dbReference type="RefSeq" id="WP_285982626.1">
    <property type="nucleotide sequence ID" value="NZ_JASVDS010000003.1"/>
</dbReference>
<evidence type="ECO:0000313" key="3">
    <source>
        <dbReference type="Proteomes" id="UP001238603"/>
    </source>
</evidence>
<gene>
    <name evidence="2" type="ORF">QRD43_11500</name>
</gene>
<keyword evidence="3" id="KW-1185">Reference proteome</keyword>
<evidence type="ECO:0000256" key="1">
    <source>
        <dbReference type="SAM" id="MobiDB-lite"/>
    </source>
</evidence>
<feature type="region of interest" description="Disordered" evidence="1">
    <location>
        <begin position="1"/>
        <end position="35"/>
    </location>
</feature>